<dbReference type="FunFam" id="3.40.50.2000:FF:000122">
    <property type="entry name" value="Glycosyltransferase"/>
    <property type="match status" value="1"/>
</dbReference>
<evidence type="ECO:0000256" key="3">
    <source>
        <dbReference type="RuleBase" id="RU003718"/>
    </source>
</evidence>
<reference evidence="6 7" key="1">
    <citation type="submission" date="2023-10" db="EMBL/GenBank/DDBJ databases">
        <title>Chromosome-scale genome assembly provides insights into flower coloration mechanisms of Canna indica.</title>
        <authorList>
            <person name="Li C."/>
        </authorList>
    </citation>
    <scope>NUCLEOTIDE SEQUENCE [LARGE SCALE GENOMIC DNA]</scope>
    <source>
        <tissue evidence="6">Flower</tissue>
    </source>
</reference>
<dbReference type="InterPro" id="IPR058980">
    <property type="entry name" value="Glyco_transf_N"/>
</dbReference>
<dbReference type="Gene3D" id="3.40.50.2000">
    <property type="entry name" value="Glycogen Phosphorylase B"/>
    <property type="match status" value="2"/>
</dbReference>
<dbReference type="EC" id="2.4.1.-" evidence="4"/>
<dbReference type="GO" id="GO:0080043">
    <property type="term" value="F:quercetin 3-O-glucosyltransferase activity"/>
    <property type="evidence" value="ECO:0007669"/>
    <property type="project" value="TreeGrafter"/>
</dbReference>
<dbReference type="EMBL" id="CP136895">
    <property type="protein sequence ID" value="WOL09809.1"/>
    <property type="molecule type" value="Genomic_DNA"/>
</dbReference>
<dbReference type="Pfam" id="PF00201">
    <property type="entry name" value="UDPGT"/>
    <property type="match status" value="1"/>
</dbReference>
<keyword evidence="7" id="KW-1185">Reference proteome</keyword>
<keyword evidence="2 3" id="KW-0808">Transferase</keyword>
<evidence type="ECO:0000256" key="4">
    <source>
        <dbReference type="RuleBase" id="RU362057"/>
    </source>
</evidence>
<gene>
    <name evidence="6" type="ORF">Cni_G18562</name>
</gene>
<dbReference type="Pfam" id="PF26168">
    <property type="entry name" value="Glyco_transf_N"/>
    <property type="match status" value="1"/>
</dbReference>
<evidence type="ECO:0000256" key="2">
    <source>
        <dbReference type="ARBA" id="ARBA00022679"/>
    </source>
</evidence>
<dbReference type="SUPFAM" id="SSF53756">
    <property type="entry name" value="UDP-Glycosyltransferase/glycogen phosphorylase"/>
    <property type="match status" value="1"/>
</dbReference>
<dbReference type="PANTHER" id="PTHR11926:SF1402">
    <property type="entry name" value="GLYCOSYLTRANSFERASE"/>
    <property type="match status" value="1"/>
</dbReference>
<dbReference type="Proteomes" id="UP001327560">
    <property type="component" value="Chromosome 6"/>
</dbReference>
<name>A0AAQ3QG67_9LILI</name>
<evidence type="ECO:0000259" key="5">
    <source>
        <dbReference type="Pfam" id="PF26168"/>
    </source>
</evidence>
<evidence type="ECO:0000313" key="7">
    <source>
        <dbReference type="Proteomes" id="UP001327560"/>
    </source>
</evidence>
<keyword evidence="3" id="KW-0328">Glycosyltransferase</keyword>
<sequence length="473" mass="51934">MGSRIILVPFAAQGHVTLMMQLARALHARGFEVTVATPDYIHRRLASHAAAAADDDDDRILFASLPSGLAPDNTAPNFAAISEAMESHMPAHLERLLSSAGPAVACVVVDLLASWAIPVARRCGVPVAGFWPAMLAVYRIVLAIPELMRCGFISEHGIPLCHENNEEQVAEKLILEGQPKLTAEELPWVVGNPASQKLRFMFWQRVLDRAKTLQWLLVNSFPEEGGDANETPPLPGGAPRTLPIGPLIAHEQHSSHFDKHQACNAGRKASLWEEDRSCLEWLEQQQPNSVVYVSFGSWVAPIPPEEITEFALGLEAARVPFLWALKDEKPWRAGLPDGYADRVAGQGGKLVAWAPQEEVLESEAVGCYLTHCGWNSTLEAIRHEKRLLCYPIAGDQFVNAAYIVRVWGAGVRLEGCDRGAVERGVGRIIRGEEGVRVGEGVARLKRRIMGKKGSSEAMANLQRFVDDINDRRT</sequence>
<dbReference type="InterPro" id="IPR035595">
    <property type="entry name" value="UDP_glycos_trans_CS"/>
</dbReference>
<dbReference type="AlphaFoldDB" id="A0AAQ3QG67"/>
<dbReference type="InterPro" id="IPR002213">
    <property type="entry name" value="UDP_glucos_trans"/>
</dbReference>
<dbReference type="PANTHER" id="PTHR11926">
    <property type="entry name" value="GLUCOSYL/GLUCURONOSYL TRANSFERASES"/>
    <property type="match status" value="1"/>
</dbReference>
<accession>A0AAQ3QG67</accession>
<dbReference type="CDD" id="cd03784">
    <property type="entry name" value="GT1_Gtf-like"/>
    <property type="match status" value="1"/>
</dbReference>
<organism evidence="6 7">
    <name type="scientific">Canna indica</name>
    <name type="common">Indian-shot</name>
    <dbReference type="NCBI Taxonomy" id="4628"/>
    <lineage>
        <taxon>Eukaryota</taxon>
        <taxon>Viridiplantae</taxon>
        <taxon>Streptophyta</taxon>
        <taxon>Embryophyta</taxon>
        <taxon>Tracheophyta</taxon>
        <taxon>Spermatophyta</taxon>
        <taxon>Magnoliopsida</taxon>
        <taxon>Liliopsida</taxon>
        <taxon>Zingiberales</taxon>
        <taxon>Cannaceae</taxon>
        <taxon>Canna</taxon>
    </lineage>
</organism>
<proteinExistence type="inferred from homology"/>
<comment type="similarity">
    <text evidence="1 3">Belongs to the UDP-glycosyltransferase family.</text>
</comment>
<protein>
    <recommendedName>
        <fullName evidence="4">Glycosyltransferase</fullName>
        <ecNumber evidence="4">2.4.1.-</ecNumber>
    </recommendedName>
</protein>
<dbReference type="PROSITE" id="PS00375">
    <property type="entry name" value="UDPGT"/>
    <property type="match status" value="1"/>
</dbReference>
<dbReference type="GO" id="GO:0080044">
    <property type="term" value="F:quercetin 7-O-glucosyltransferase activity"/>
    <property type="evidence" value="ECO:0007669"/>
    <property type="project" value="TreeGrafter"/>
</dbReference>
<evidence type="ECO:0000313" key="6">
    <source>
        <dbReference type="EMBL" id="WOL09809.1"/>
    </source>
</evidence>
<evidence type="ECO:0000256" key="1">
    <source>
        <dbReference type="ARBA" id="ARBA00009995"/>
    </source>
</evidence>
<feature type="domain" description="Glycosyltransferase N-terminal" evidence="5">
    <location>
        <begin position="5"/>
        <end position="117"/>
    </location>
</feature>